<evidence type="ECO:0000256" key="3">
    <source>
        <dbReference type="ARBA" id="ARBA00022989"/>
    </source>
</evidence>
<feature type="transmembrane region" description="Helical" evidence="5">
    <location>
        <begin position="47"/>
        <end position="67"/>
    </location>
</feature>
<evidence type="ECO:0000256" key="1">
    <source>
        <dbReference type="ARBA" id="ARBA00004127"/>
    </source>
</evidence>
<comment type="subcellular location">
    <subcellularLocation>
        <location evidence="1">Endomembrane system</location>
        <topology evidence="1">Multi-pass membrane protein</topology>
    </subcellularLocation>
</comment>
<dbReference type="EMBL" id="RJSF01000043">
    <property type="protein sequence ID" value="RNM12963.1"/>
    <property type="molecule type" value="Genomic_DNA"/>
</dbReference>
<organism evidence="7 8">
    <name type="scientific">Nocardioides pocheonensis</name>
    <dbReference type="NCBI Taxonomy" id="661485"/>
    <lineage>
        <taxon>Bacteria</taxon>
        <taxon>Bacillati</taxon>
        <taxon>Actinomycetota</taxon>
        <taxon>Actinomycetes</taxon>
        <taxon>Propionibacteriales</taxon>
        <taxon>Nocardioidaceae</taxon>
        <taxon>Nocardioides</taxon>
    </lineage>
</organism>
<keyword evidence="8" id="KW-1185">Reference proteome</keyword>
<dbReference type="AlphaFoldDB" id="A0A3N0GKG1"/>
<sequence>MRDAPVPEPDVRFSLANERTLLAYQRTAIGLIAAAVAVVHFLDREAFALTLAAILLLSGGVAAVGGYQRYRAAESAIREGRPLPAGQTPVLITLGLVLCLVVAVAYVVVTAG</sequence>
<feature type="transmembrane region" description="Helical" evidence="5">
    <location>
        <begin position="88"/>
        <end position="109"/>
    </location>
</feature>
<dbReference type="Pfam" id="PF02656">
    <property type="entry name" value="DUF202"/>
    <property type="match status" value="1"/>
</dbReference>
<evidence type="ECO:0000313" key="7">
    <source>
        <dbReference type="EMBL" id="RNM12963.1"/>
    </source>
</evidence>
<keyword evidence="2 5" id="KW-0812">Transmembrane</keyword>
<dbReference type="GO" id="GO:0012505">
    <property type="term" value="C:endomembrane system"/>
    <property type="evidence" value="ECO:0007669"/>
    <property type="project" value="UniProtKB-SubCell"/>
</dbReference>
<evidence type="ECO:0000256" key="5">
    <source>
        <dbReference type="SAM" id="Phobius"/>
    </source>
</evidence>
<protein>
    <submittedName>
        <fullName evidence="7">DUF202 domain-containing protein</fullName>
    </submittedName>
</protein>
<evidence type="ECO:0000259" key="6">
    <source>
        <dbReference type="Pfam" id="PF02656"/>
    </source>
</evidence>
<name>A0A3N0GKG1_9ACTN</name>
<evidence type="ECO:0000256" key="4">
    <source>
        <dbReference type="ARBA" id="ARBA00023136"/>
    </source>
</evidence>
<keyword evidence="3 5" id="KW-1133">Transmembrane helix</keyword>
<comment type="caution">
    <text evidence="7">The sequence shown here is derived from an EMBL/GenBank/DDBJ whole genome shotgun (WGS) entry which is preliminary data.</text>
</comment>
<keyword evidence="4 5" id="KW-0472">Membrane</keyword>
<gene>
    <name evidence="7" type="ORF">EFL26_16110</name>
</gene>
<proteinExistence type="predicted"/>
<accession>A0A3N0GKG1</accession>
<reference evidence="7 8" key="1">
    <citation type="submission" date="2018-11" db="EMBL/GenBank/DDBJ databases">
        <authorList>
            <person name="Li F."/>
        </authorList>
    </citation>
    <scope>NUCLEOTIDE SEQUENCE [LARGE SCALE GENOMIC DNA]</scope>
    <source>
        <strain evidence="7 8">Gsoil 818</strain>
    </source>
</reference>
<dbReference type="Proteomes" id="UP000279994">
    <property type="component" value="Unassembled WGS sequence"/>
</dbReference>
<evidence type="ECO:0000256" key="2">
    <source>
        <dbReference type="ARBA" id="ARBA00022692"/>
    </source>
</evidence>
<feature type="transmembrane region" description="Helical" evidence="5">
    <location>
        <begin position="21"/>
        <end position="41"/>
    </location>
</feature>
<feature type="domain" description="DUF202" evidence="6">
    <location>
        <begin position="12"/>
        <end position="75"/>
    </location>
</feature>
<evidence type="ECO:0000313" key="8">
    <source>
        <dbReference type="Proteomes" id="UP000279994"/>
    </source>
</evidence>
<dbReference type="OrthoDB" id="582337at2"/>
<dbReference type="InterPro" id="IPR003807">
    <property type="entry name" value="DUF202"/>
</dbReference>